<feature type="non-terminal residue" evidence="1">
    <location>
        <position position="1"/>
    </location>
</feature>
<dbReference type="Proteomes" id="UP000574717">
    <property type="component" value="Unassembled WGS sequence"/>
</dbReference>
<proteinExistence type="predicted"/>
<reference evidence="1 2" key="1">
    <citation type="journal article" date="2020" name="Front. Microbiol.">
        <title>Single-cell genomics of novel Actinobacteria with the Wood-Ljungdahl pathway discovered in a serpentinizing system.</title>
        <authorList>
            <person name="Merino N."/>
            <person name="Kawai M."/>
            <person name="Boyd E.S."/>
            <person name="Colman D.R."/>
            <person name="McGlynn S.E."/>
            <person name="Nealson K.H."/>
            <person name="Kurokawa K."/>
            <person name="Hongoh Y."/>
        </authorList>
    </citation>
    <scope>NUCLEOTIDE SEQUENCE [LARGE SCALE GENOMIC DNA]</scope>
    <source>
        <strain evidence="1 2">S03</strain>
    </source>
</reference>
<dbReference type="AlphaFoldDB" id="A0A6V8NKA1"/>
<evidence type="ECO:0000313" key="2">
    <source>
        <dbReference type="Proteomes" id="UP000574717"/>
    </source>
</evidence>
<evidence type="ECO:0000313" key="1">
    <source>
        <dbReference type="EMBL" id="GFP20563.1"/>
    </source>
</evidence>
<organism evidence="1 2">
    <name type="scientific">Candidatus Hakubella thermalkaliphila</name>
    <dbReference type="NCBI Taxonomy" id="2754717"/>
    <lineage>
        <taxon>Bacteria</taxon>
        <taxon>Bacillati</taxon>
        <taxon>Actinomycetota</taxon>
        <taxon>Actinomycetota incertae sedis</taxon>
        <taxon>Candidatus Hakubellales</taxon>
        <taxon>Candidatus Hakubellaceae</taxon>
        <taxon>Candidatus Hakubella</taxon>
    </lineage>
</organism>
<gene>
    <name evidence="1" type="ORF">HKBW3S03_02066</name>
</gene>
<protein>
    <submittedName>
        <fullName evidence="1">Uncharacterized protein</fullName>
    </submittedName>
</protein>
<name>A0A6V8NKA1_9ACTN</name>
<accession>A0A6V8NKA1</accession>
<sequence>RRKNFRISEKIVLEGLKKAGEVG</sequence>
<dbReference type="EMBL" id="BLRU01000516">
    <property type="protein sequence ID" value="GFP20563.1"/>
    <property type="molecule type" value="Genomic_DNA"/>
</dbReference>
<comment type="caution">
    <text evidence="1">The sequence shown here is derived from an EMBL/GenBank/DDBJ whole genome shotgun (WGS) entry which is preliminary data.</text>
</comment>